<dbReference type="SUPFAM" id="SSF57850">
    <property type="entry name" value="RING/U-box"/>
    <property type="match status" value="1"/>
</dbReference>
<evidence type="ECO:0000259" key="11">
    <source>
        <dbReference type="PROSITE" id="PS50089"/>
    </source>
</evidence>
<dbReference type="PROSITE" id="PS50089">
    <property type="entry name" value="ZF_RING_2"/>
    <property type="match status" value="1"/>
</dbReference>
<dbReference type="InterPro" id="IPR004575">
    <property type="entry name" value="MAT1/Tfb3"/>
</dbReference>
<evidence type="ECO:0000256" key="4">
    <source>
        <dbReference type="ARBA" id="ARBA00022771"/>
    </source>
</evidence>
<comment type="subcellular location">
    <subcellularLocation>
        <location evidence="1">Nucleus</location>
    </subcellularLocation>
</comment>
<proteinExistence type="predicted"/>
<dbReference type="GO" id="GO:0006289">
    <property type="term" value="P:nucleotide-excision repair"/>
    <property type="evidence" value="ECO:0007669"/>
    <property type="project" value="InterPro"/>
</dbReference>
<gene>
    <name evidence="12" type="primary">TFB3_1</name>
    <name evidence="12" type="ORF">IWQ60_002788</name>
</gene>
<keyword evidence="5" id="KW-0862">Zinc</keyword>
<dbReference type="Pfam" id="PF17121">
    <property type="entry name" value="zf-C3HC4_5"/>
    <property type="match status" value="1"/>
</dbReference>
<evidence type="ECO:0000256" key="10">
    <source>
        <dbReference type="SAM" id="MobiDB-lite"/>
    </source>
</evidence>
<dbReference type="SMART" id="SM00184">
    <property type="entry name" value="RING"/>
    <property type="match status" value="1"/>
</dbReference>
<dbReference type="Pfam" id="PF06391">
    <property type="entry name" value="MAT1"/>
    <property type="match status" value="1"/>
</dbReference>
<accession>A0A9W8E0T0</accession>
<comment type="caution">
    <text evidence="12">The sequence shown here is derived from an EMBL/GenBank/DDBJ whole genome shotgun (WGS) entry which is preliminary data.</text>
</comment>
<evidence type="ECO:0000256" key="9">
    <source>
        <dbReference type="PROSITE-ProRule" id="PRU00175"/>
    </source>
</evidence>
<dbReference type="PROSITE" id="PS00518">
    <property type="entry name" value="ZF_RING_1"/>
    <property type="match status" value="1"/>
</dbReference>
<dbReference type="GO" id="GO:0005675">
    <property type="term" value="C:transcription factor TFIIH holo complex"/>
    <property type="evidence" value="ECO:0007669"/>
    <property type="project" value="InterPro"/>
</dbReference>
<evidence type="ECO:0000256" key="1">
    <source>
        <dbReference type="ARBA" id="ARBA00004123"/>
    </source>
</evidence>
<evidence type="ECO:0000313" key="12">
    <source>
        <dbReference type="EMBL" id="KAJ1927609.1"/>
    </source>
</evidence>
<dbReference type="CDD" id="cd16573">
    <property type="entry name" value="RING-HC_TFB3-like"/>
    <property type="match status" value="1"/>
</dbReference>
<dbReference type="OrthoDB" id="5963at2759"/>
<keyword evidence="4 9" id="KW-0863">Zinc-finger</keyword>
<organism evidence="12 13">
    <name type="scientific">Tieghemiomyces parasiticus</name>
    <dbReference type="NCBI Taxonomy" id="78921"/>
    <lineage>
        <taxon>Eukaryota</taxon>
        <taxon>Fungi</taxon>
        <taxon>Fungi incertae sedis</taxon>
        <taxon>Zoopagomycota</taxon>
        <taxon>Kickxellomycotina</taxon>
        <taxon>Dimargaritomycetes</taxon>
        <taxon>Dimargaritales</taxon>
        <taxon>Dimargaritaceae</taxon>
        <taxon>Tieghemiomyces</taxon>
    </lineage>
</organism>
<evidence type="ECO:0000313" key="13">
    <source>
        <dbReference type="Proteomes" id="UP001150569"/>
    </source>
</evidence>
<sequence>MYSFDRSLPPYSSSDDVCPICKSDRYLNPNMKLLVPPCFHKMCEACIDRLFSLGPAPCPVCQQILRKTNFWIQTFEDLTVEKELRVRKRIAKCFNKRPQEFRSQRAYNDYLEEVEDITFNLINGIDIQETEERIQKFALENRDSIAANMARAQHEERALNRRLEQEKAHRETQRQQYRRQLDEEEAAKTADKDSLINQLATSGRSASDIMAQRAITLKRSSMRKPADQLAGGSGGYRGSASHGRHDHDWAYDHDDGGMDVDEADYSPLDNLYANVGGFVLRSDYYDPMANSQQGNAAVLTAGGYLPRFAHQRALESAFAGLLVAPLSGLTPDPEA</sequence>
<dbReference type="PANTHER" id="PTHR12683:SF13">
    <property type="entry name" value="CDK-ACTIVATING KINASE ASSEMBLY FACTOR MAT1"/>
    <property type="match status" value="1"/>
</dbReference>
<dbReference type="GO" id="GO:0061575">
    <property type="term" value="F:cyclin-dependent protein serine/threonine kinase activator activity"/>
    <property type="evidence" value="ECO:0007669"/>
    <property type="project" value="InterPro"/>
</dbReference>
<dbReference type="GO" id="GO:0006357">
    <property type="term" value="P:regulation of transcription by RNA polymerase II"/>
    <property type="evidence" value="ECO:0007669"/>
    <property type="project" value="TreeGrafter"/>
</dbReference>
<dbReference type="InterPro" id="IPR001841">
    <property type="entry name" value="Znf_RING"/>
</dbReference>
<dbReference type="NCBIfam" id="TIGR00570">
    <property type="entry name" value="cdk7"/>
    <property type="match status" value="1"/>
</dbReference>
<evidence type="ECO:0000256" key="8">
    <source>
        <dbReference type="ARBA" id="ARBA00033277"/>
    </source>
</evidence>
<feature type="compositionally biased region" description="Basic and acidic residues" evidence="10">
    <location>
        <begin position="162"/>
        <end position="173"/>
    </location>
</feature>
<dbReference type="CDD" id="cd22249">
    <property type="entry name" value="UDM1_RNF168_RNF169-like"/>
    <property type="match status" value="1"/>
</dbReference>
<dbReference type="FunFam" id="3.30.40.10:FF:000037">
    <property type="entry name" value="Cdk-activating kinase assembly factor MAT1, centre"/>
    <property type="match status" value="1"/>
</dbReference>
<dbReference type="Proteomes" id="UP001150569">
    <property type="component" value="Unassembled WGS sequence"/>
</dbReference>
<keyword evidence="3" id="KW-0479">Metal-binding</keyword>
<dbReference type="InterPro" id="IPR015877">
    <property type="entry name" value="MAT1_centre"/>
</dbReference>
<dbReference type="GO" id="GO:0008270">
    <property type="term" value="F:zinc ion binding"/>
    <property type="evidence" value="ECO:0007669"/>
    <property type="project" value="UniProtKB-KW"/>
</dbReference>
<evidence type="ECO:0000256" key="7">
    <source>
        <dbReference type="ARBA" id="ARBA00029873"/>
    </source>
</evidence>
<evidence type="ECO:0000256" key="2">
    <source>
        <dbReference type="ARBA" id="ARBA00022257"/>
    </source>
</evidence>
<dbReference type="InterPro" id="IPR017907">
    <property type="entry name" value="Znf_RING_CS"/>
</dbReference>
<keyword evidence="13" id="KW-1185">Reference proteome</keyword>
<dbReference type="EMBL" id="JANBPT010000110">
    <property type="protein sequence ID" value="KAJ1927609.1"/>
    <property type="molecule type" value="Genomic_DNA"/>
</dbReference>
<name>A0A9W8E0T0_9FUNG</name>
<feature type="region of interest" description="Disordered" evidence="10">
    <location>
        <begin position="217"/>
        <end position="243"/>
    </location>
</feature>
<evidence type="ECO:0000256" key="3">
    <source>
        <dbReference type="ARBA" id="ARBA00022723"/>
    </source>
</evidence>
<dbReference type="PANTHER" id="PTHR12683">
    <property type="entry name" value="CDK-ACTIVATING KINASE ASSEMBLY FACTOR MAT1"/>
    <property type="match status" value="1"/>
</dbReference>
<dbReference type="InterPro" id="IPR013083">
    <property type="entry name" value="Znf_RING/FYVE/PHD"/>
</dbReference>
<evidence type="ECO:0000256" key="5">
    <source>
        <dbReference type="ARBA" id="ARBA00022833"/>
    </source>
</evidence>
<dbReference type="AlphaFoldDB" id="A0A9W8E0T0"/>
<evidence type="ECO:0000256" key="6">
    <source>
        <dbReference type="ARBA" id="ARBA00023242"/>
    </source>
</evidence>
<feature type="domain" description="RING-type" evidence="11">
    <location>
        <begin position="18"/>
        <end position="62"/>
    </location>
</feature>
<protein>
    <recommendedName>
        <fullName evidence="2">RNA polymerase II transcription factor B subunit 3</fullName>
    </recommendedName>
    <alternativeName>
        <fullName evidence="8">RNA polymerase II transcription factor B 38 kDa subunit</fullName>
    </alternativeName>
    <alternativeName>
        <fullName evidence="7">RNA polymerase II transcription factor B p38 subunit</fullName>
    </alternativeName>
</protein>
<dbReference type="Gene3D" id="3.30.40.10">
    <property type="entry name" value="Zinc/RING finger domain, C3HC4 (zinc finger)"/>
    <property type="match status" value="1"/>
</dbReference>
<feature type="region of interest" description="Disordered" evidence="10">
    <location>
        <begin position="162"/>
        <end position="199"/>
    </location>
</feature>
<reference evidence="12" key="1">
    <citation type="submission" date="2022-07" db="EMBL/GenBank/DDBJ databases">
        <title>Phylogenomic reconstructions and comparative analyses of Kickxellomycotina fungi.</title>
        <authorList>
            <person name="Reynolds N.K."/>
            <person name="Stajich J.E."/>
            <person name="Barry K."/>
            <person name="Grigoriev I.V."/>
            <person name="Crous P."/>
            <person name="Smith M.E."/>
        </authorList>
    </citation>
    <scope>NUCLEOTIDE SEQUENCE</scope>
    <source>
        <strain evidence="12">RSA 861</strain>
    </source>
</reference>
<keyword evidence="6" id="KW-0539">Nucleus</keyword>